<evidence type="ECO:0000256" key="3">
    <source>
        <dbReference type="ARBA" id="ARBA00022771"/>
    </source>
</evidence>
<feature type="domain" description="C2H2-type" evidence="6">
    <location>
        <begin position="288"/>
        <end position="316"/>
    </location>
</feature>
<feature type="domain" description="C2H2-type" evidence="6">
    <location>
        <begin position="200"/>
        <end position="228"/>
    </location>
</feature>
<dbReference type="OrthoDB" id="10264738at2759"/>
<evidence type="ECO:0000259" key="6">
    <source>
        <dbReference type="PROSITE" id="PS50157"/>
    </source>
</evidence>
<dbReference type="Pfam" id="PF00096">
    <property type="entry name" value="zf-C2H2"/>
    <property type="match status" value="1"/>
</dbReference>
<dbReference type="PANTHER" id="PTHR24379:SF121">
    <property type="entry name" value="C2H2-TYPE DOMAIN-CONTAINING PROTEIN"/>
    <property type="match status" value="1"/>
</dbReference>
<evidence type="ECO:0000313" key="7">
    <source>
        <dbReference type="EMBL" id="CAD7274887.1"/>
    </source>
</evidence>
<accession>A0A7R9GA70</accession>
<protein>
    <recommendedName>
        <fullName evidence="6">C2H2-type domain-containing protein</fullName>
    </recommendedName>
</protein>
<evidence type="ECO:0000313" key="8">
    <source>
        <dbReference type="Proteomes" id="UP000678499"/>
    </source>
</evidence>
<dbReference type="InterPro" id="IPR036236">
    <property type="entry name" value="Znf_C2H2_sf"/>
</dbReference>
<dbReference type="InterPro" id="IPR013087">
    <property type="entry name" value="Znf_C2H2_type"/>
</dbReference>
<keyword evidence="1" id="KW-0479">Metal-binding</keyword>
<dbReference type="SMART" id="SM00355">
    <property type="entry name" value="ZnF_C2H2"/>
    <property type="match status" value="6"/>
</dbReference>
<name>A0A7R9GA70_9CRUS</name>
<dbReference type="GO" id="GO:0008270">
    <property type="term" value="F:zinc ion binding"/>
    <property type="evidence" value="ECO:0007669"/>
    <property type="project" value="UniProtKB-KW"/>
</dbReference>
<evidence type="ECO:0000256" key="5">
    <source>
        <dbReference type="PROSITE-ProRule" id="PRU00042"/>
    </source>
</evidence>
<keyword evidence="8" id="KW-1185">Reference proteome</keyword>
<dbReference type="SUPFAM" id="SSF57667">
    <property type="entry name" value="beta-beta-alpha zinc fingers"/>
    <property type="match status" value="4"/>
</dbReference>
<dbReference type="Gene3D" id="3.30.160.60">
    <property type="entry name" value="Classic Zinc Finger"/>
    <property type="match status" value="3"/>
</dbReference>
<dbReference type="AlphaFoldDB" id="A0A7R9GA70"/>
<dbReference type="EMBL" id="OA882352">
    <property type="protein sequence ID" value="CAD7274887.1"/>
    <property type="molecule type" value="Genomic_DNA"/>
</dbReference>
<evidence type="ECO:0000256" key="4">
    <source>
        <dbReference type="ARBA" id="ARBA00022833"/>
    </source>
</evidence>
<gene>
    <name evidence="7" type="ORF">NMOB1V02_LOCUS2702</name>
</gene>
<dbReference type="PROSITE" id="PS00028">
    <property type="entry name" value="ZINC_FINGER_C2H2_1"/>
    <property type="match status" value="4"/>
</dbReference>
<dbReference type="EMBL" id="CAJPEX010000315">
    <property type="protein sequence ID" value="CAG0915039.1"/>
    <property type="molecule type" value="Genomic_DNA"/>
</dbReference>
<evidence type="ECO:0000256" key="2">
    <source>
        <dbReference type="ARBA" id="ARBA00022737"/>
    </source>
</evidence>
<feature type="domain" description="C2H2-type" evidence="6">
    <location>
        <begin position="232"/>
        <end position="257"/>
    </location>
</feature>
<evidence type="ECO:0000256" key="1">
    <source>
        <dbReference type="ARBA" id="ARBA00022723"/>
    </source>
</evidence>
<keyword evidence="4" id="KW-0862">Zinc</keyword>
<proteinExistence type="predicted"/>
<organism evidence="7">
    <name type="scientific">Notodromas monacha</name>
    <dbReference type="NCBI Taxonomy" id="399045"/>
    <lineage>
        <taxon>Eukaryota</taxon>
        <taxon>Metazoa</taxon>
        <taxon>Ecdysozoa</taxon>
        <taxon>Arthropoda</taxon>
        <taxon>Crustacea</taxon>
        <taxon>Oligostraca</taxon>
        <taxon>Ostracoda</taxon>
        <taxon>Podocopa</taxon>
        <taxon>Podocopida</taxon>
        <taxon>Cypridocopina</taxon>
        <taxon>Cypridoidea</taxon>
        <taxon>Cyprididae</taxon>
        <taxon>Notodromas</taxon>
    </lineage>
</organism>
<keyword evidence="3 5" id="KW-0863">Zinc-finger</keyword>
<sequence>MKACVVCLRRDREIVADGREFIIPDAASTVFEQFKIWTETREHPQIRSLLLSEQFEVCQSCLDLILETRKFEASLEKCFSTLWTLFSEFSVPVPLVTLNYKDSDDALKEENLDSCEISSEDSSLPQKDEILRKRKSNPLAKPTSCKYCGEVMPSVSRLQIHVQIHRRMHCTECGKEFRGRFREKALAAHIAVDHLGVHPHSCAQCDARFSSTAGLKYHMERLHSTEENKTKHPCDKCDKVFDTKLKLNAHKQTHCTEICPICGKTLKGMGYSTIKKHIESTHEQKKKYGCEFCEEKFVRTQQLYKHQADVHSFKSKERTDVVFQLVRQALF</sequence>
<dbReference type="PROSITE" id="PS50157">
    <property type="entry name" value="ZINC_FINGER_C2H2_2"/>
    <property type="match status" value="3"/>
</dbReference>
<keyword evidence="2" id="KW-0677">Repeat</keyword>
<dbReference type="PANTHER" id="PTHR24379">
    <property type="entry name" value="KRAB AND ZINC FINGER DOMAIN-CONTAINING"/>
    <property type="match status" value="1"/>
</dbReference>
<reference evidence="7" key="1">
    <citation type="submission" date="2020-11" db="EMBL/GenBank/DDBJ databases">
        <authorList>
            <person name="Tran Van P."/>
        </authorList>
    </citation>
    <scope>NUCLEOTIDE SEQUENCE</scope>
</reference>
<dbReference type="Proteomes" id="UP000678499">
    <property type="component" value="Unassembled WGS sequence"/>
</dbReference>